<dbReference type="Proteomes" id="UP000183255">
    <property type="component" value="Unassembled WGS sequence"/>
</dbReference>
<reference evidence="1 2" key="1">
    <citation type="submission" date="2016-10" db="EMBL/GenBank/DDBJ databases">
        <authorList>
            <person name="de Groot N.N."/>
        </authorList>
    </citation>
    <scope>NUCLEOTIDE SEQUENCE [LARGE SCALE GENOMIC DNA]</scope>
    <source>
        <strain evidence="1 2">CGMCC 1.5058</strain>
    </source>
</reference>
<gene>
    <name evidence="1" type="ORF">SAMN05421804_10553</name>
</gene>
<dbReference type="AlphaFoldDB" id="A0A1G8PBQ6"/>
<name>A0A1G8PBQ6_9CLOT</name>
<protein>
    <submittedName>
        <fullName evidence="1">Uncharacterized protein</fullName>
    </submittedName>
</protein>
<accession>A0A1G8PBQ6</accession>
<dbReference type="EMBL" id="FNDZ01000005">
    <property type="protein sequence ID" value="SDI89902.1"/>
    <property type="molecule type" value="Genomic_DNA"/>
</dbReference>
<organism evidence="1 2">
    <name type="scientific">Proteiniclasticum ruminis</name>
    <dbReference type="NCBI Taxonomy" id="398199"/>
    <lineage>
        <taxon>Bacteria</taxon>
        <taxon>Bacillati</taxon>
        <taxon>Bacillota</taxon>
        <taxon>Clostridia</taxon>
        <taxon>Eubacteriales</taxon>
        <taxon>Clostridiaceae</taxon>
        <taxon>Proteiniclasticum</taxon>
    </lineage>
</organism>
<evidence type="ECO:0000313" key="1">
    <source>
        <dbReference type="EMBL" id="SDI89902.1"/>
    </source>
</evidence>
<proteinExistence type="predicted"/>
<evidence type="ECO:0000313" key="2">
    <source>
        <dbReference type="Proteomes" id="UP000183255"/>
    </source>
</evidence>
<sequence length="43" mass="5634">MPYYHFKKIWTPLEMFGLKLFRETEKKEFWYSFRSNRKRPLFR</sequence>